<reference evidence="1 2" key="1">
    <citation type="journal article" date="2020" name="Cell">
        <title>Large-Scale Comparative Analyses of Tick Genomes Elucidate Their Genetic Diversity and Vector Capacities.</title>
        <authorList>
            <consortium name="Tick Genome and Microbiome Consortium (TIGMIC)"/>
            <person name="Jia N."/>
            <person name="Wang J."/>
            <person name="Shi W."/>
            <person name="Du L."/>
            <person name="Sun Y."/>
            <person name="Zhan W."/>
            <person name="Jiang J.F."/>
            <person name="Wang Q."/>
            <person name="Zhang B."/>
            <person name="Ji P."/>
            <person name="Bell-Sakyi L."/>
            <person name="Cui X.M."/>
            <person name="Yuan T.T."/>
            <person name="Jiang B.G."/>
            <person name="Yang W.F."/>
            <person name="Lam T.T."/>
            <person name="Chang Q.C."/>
            <person name="Ding S.J."/>
            <person name="Wang X.J."/>
            <person name="Zhu J.G."/>
            <person name="Ruan X.D."/>
            <person name="Zhao L."/>
            <person name="Wei J.T."/>
            <person name="Ye R.Z."/>
            <person name="Que T.C."/>
            <person name="Du C.H."/>
            <person name="Zhou Y.H."/>
            <person name="Cheng J.X."/>
            <person name="Dai P.F."/>
            <person name="Guo W.B."/>
            <person name="Han X.H."/>
            <person name="Huang E.J."/>
            <person name="Li L.F."/>
            <person name="Wei W."/>
            <person name="Gao Y.C."/>
            <person name="Liu J.Z."/>
            <person name="Shao H.Z."/>
            <person name="Wang X."/>
            <person name="Wang C.C."/>
            <person name="Yang T.C."/>
            <person name="Huo Q.B."/>
            <person name="Li W."/>
            <person name="Chen H.Y."/>
            <person name="Chen S.E."/>
            <person name="Zhou L.G."/>
            <person name="Ni X.B."/>
            <person name="Tian J.H."/>
            <person name="Sheng Y."/>
            <person name="Liu T."/>
            <person name="Pan Y.S."/>
            <person name="Xia L.Y."/>
            <person name="Li J."/>
            <person name="Zhao F."/>
            <person name="Cao W.C."/>
        </authorList>
    </citation>
    <scope>NUCLEOTIDE SEQUENCE [LARGE SCALE GENOMIC DNA]</scope>
    <source>
        <strain evidence="1">Iper-2018</strain>
    </source>
</reference>
<evidence type="ECO:0000313" key="1">
    <source>
        <dbReference type="EMBL" id="KAG0421523.1"/>
    </source>
</evidence>
<comment type="caution">
    <text evidence="1">The sequence shown here is derived from an EMBL/GenBank/DDBJ whole genome shotgun (WGS) entry which is preliminary data.</text>
</comment>
<protein>
    <submittedName>
        <fullName evidence="1">Uncharacterized protein</fullName>
    </submittedName>
</protein>
<evidence type="ECO:0000313" key="2">
    <source>
        <dbReference type="Proteomes" id="UP000805193"/>
    </source>
</evidence>
<accession>A0AC60PM03</accession>
<gene>
    <name evidence="1" type="ORF">HPB47_002588</name>
</gene>
<keyword evidence="2" id="KW-1185">Reference proteome</keyword>
<organism evidence="1 2">
    <name type="scientific">Ixodes persulcatus</name>
    <name type="common">Taiga tick</name>
    <dbReference type="NCBI Taxonomy" id="34615"/>
    <lineage>
        <taxon>Eukaryota</taxon>
        <taxon>Metazoa</taxon>
        <taxon>Ecdysozoa</taxon>
        <taxon>Arthropoda</taxon>
        <taxon>Chelicerata</taxon>
        <taxon>Arachnida</taxon>
        <taxon>Acari</taxon>
        <taxon>Parasitiformes</taxon>
        <taxon>Ixodida</taxon>
        <taxon>Ixodoidea</taxon>
        <taxon>Ixodidae</taxon>
        <taxon>Ixodinae</taxon>
        <taxon>Ixodes</taxon>
    </lineage>
</organism>
<proteinExistence type="predicted"/>
<sequence>HILQRGAQGPCTTYGIQDHSCLPRGLKGHFEAPKQPAGKQGSTGDAGSTQTPPSIHARPPADRQPRASGSFSQDAERARRSTSLEVARLVREQQGPPAALST</sequence>
<dbReference type="EMBL" id="JABSTQ010010353">
    <property type="protein sequence ID" value="KAG0421523.1"/>
    <property type="molecule type" value="Genomic_DNA"/>
</dbReference>
<feature type="non-terminal residue" evidence="1">
    <location>
        <position position="102"/>
    </location>
</feature>
<dbReference type="Proteomes" id="UP000805193">
    <property type="component" value="Unassembled WGS sequence"/>
</dbReference>
<feature type="non-terminal residue" evidence="1">
    <location>
        <position position="1"/>
    </location>
</feature>
<name>A0AC60PM03_IXOPE</name>